<comment type="similarity">
    <text evidence="6">Belongs to the ABC-4 integral membrane protein family.</text>
</comment>
<dbReference type="PANTHER" id="PTHR30572">
    <property type="entry name" value="MEMBRANE COMPONENT OF TRANSPORTER-RELATED"/>
    <property type="match status" value="1"/>
</dbReference>
<protein>
    <submittedName>
        <fullName evidence="10">FtsX-like permease family protein</fullName>
    </submittedName>
</protein>
<feature type="transmembrane region" description="Helical" evidence="7">
    <location>
        <begin position="356"/>
        <end position="378"/>
    </location>
</feature>
<feature type="transmembrane region" description="Helical" evidence="7">
    <location>
        <begin position="325"/>
        <end position="344"/>
    </location>
</feature>
<dbReference type="OrthoDB" id="8769057at2"/>
<evidence type="ECO:0000256" key="3">
    <source>
        <dbReference type="ARBA" id="ARBA00022692"/>
    </source>
</evidence>
<feature type="transmembrane region" description="Helical" evidence="7">
    <location>
        <begin position="268"/>
        <end position="293"/>
    </location>
</feature>
<keyword evidence="11" id="KW-1185">Reference proteome</keyword>
<comment type="subcellular location">
    <subcellularLocation>
        <location evidence="1">Cell membrane</location>
        <topology evidence="1">Multi-pass membrane protein</topology>
    </subcellularLocation>
</comment>
<dbReference type="Pfam" id="PF02687">
    <property type="entry name" value="FtsX"/>
    <property type="match status" value="1"/>
</dbReference>
<evidence type="ECO:0000256" key="7">
    <source>
        <dbReference type="SAM" id="Phobius"/>
    </source>
</evidence>
<keyword evidence="2" id="KW-1003">Cell membrane</keyword>
<keyword evidence="5 7" id="KW-0472">Membrane</keyword>
<evidence type="ECO:0000313" key="10">
    <source>
        <dbReference type="EMBL" id="TFW11448.1"/>
    </source>
</evidence>
<evidence type="ECO:0000256" key="2">
    <source>
        <dbReference type="ARBA" id="ARBA00022475"/>
    </source>
</evidence>
<dbReference type="PANTHER" id="PTHR30572:SF4">
    <property type="entry name" value="ABC TRANSPORTER PERMEASE YTRF"/>
    <property type="match status" value="1"/>
</dbReference>
<keyword evidence="4 7" id="KW-1133">Transmembrane helix</keyword>
<evidence type="ECO:0000259" key="8">
    <source>
        <dbReference type="Pfam" id="PF02687"/>
    </source>
</evidence>
<feature type="domain" description="ABC3 transporter permease C-terminal" evidence="8">
    <location>
        <begin position="275"/>
        <end position="388"/>
    </location>
</feature>
<dbReference type="GO" id="GO:0022857">
    <property type="term" value="F:transmembrane transporter activity"/>
    <property type="evidence" value="ECO:0007669"/>
    <property type="project" value="TreeGrafter"/>
</dbReference>
<reference evidence="10 11" key="1">
    <citation type="submission" date="2019-03" db="EMBL/GenBank/DDBJ databases">
        <title>Draft Genome Sequence of Massilia arenosa sp. nov., a Novel Massilia Species Isolated from a Sandy-loam Maize Soil.</title>
        <authorList>
            <person name="Raths R."/>
            <person name="Peta V."/>
            <person name="Bucking H."/>
        </authorList>
    </citation>
    <scope>NUCLEOTIDE SEQUENCE [LARGE SCALE GENOMIC DNA]</scope>
    <source>
        <strain evidence="10 11">MC02</strain>
    </source>
</reference>
<evidence type="ECO:0000256" key="5">
    <source>
        <dbReference type="ARBA" id="ARBA00023136"/>
    </source>
</evidence>
<dbReference type="InterPro" id="IPR050250">
    <property type="entry name" value="Macrolide_Exporter_MacB"/>
</dbReference>
<evidence type="ECO:0000313" key="11">
    <source>
        <dbReference type="Proteomes" id="UP000298438"/>
    </source>
</evidence>
<proteinExistence type="inferred from homology"/>
<dbReference type="Proteomes" id="UP000298438">
    <property type="component" value="Unassembled WGS sequence"/>
</dbReference>
<accession>A0A4Y9RVX3</accession>
<dbReference type="InterPro" id="IPR003838">
    <property type="entry name" value="ABC3_permease_C"/>
</dbReference>
<dbReference type="GO" id="GO:0005886">
    <property type="term" value="C:plasma membrane"/>
    <property type="evidence" value="ECO:0007669"/>
    <property type="project" value="UniProtKB-SubCell"/>
</dbReference>
<dbReference type="InterPro" id="IPR025857">
    <property type="entry name" value="MacB_PCD"/>
</dbReference>
<name>A0A4Y9RVX3_9BURK</name>
<gene>
    <name evidence="10" type="ORF">E4L96_21490</name>
</gene>
<dbReference type="RefSeq" id="WP_135209268.1">
    <property type="nucleotide sequence ID" value="NZ_SPVF01000260.1"/>
</dbReference>
<feature type="domain" description="MacB-like periplasmic core" evidence="9">
    <location>
        <begin position="23"/>
        <end position="237"/>
    </location>
</feature>
<dbReference type="AlphaFoldDB" id="A0A4Y9RVX3"/>
<sequence length="395" mass="42990">MFAHLLKLVWKRKTRNLMLTLEILLAFLMVFAIAAAAVRFTQLYRMPLGMEYENVWAVNVQGSGGEQKIAGALGIDELERAVRGMPQVQAVGFMSFSPFTFSSMTDDIGHADGSGLVGTESIYVTDETPKVLGLRVTEGRWFSRADEGLATPAVINRRLADALFPGRSALGQRLSSGGKKPVYYTVTGVMEDMRTRGNFMAPSNYMVTRFAPGGPDDLRTLVVRLAPGTPRAFEQQLVARLRQMRPNYGFTVTPLTEERDSMLRSVTIPLTVASVIAAFLLVMVGVGLFGVLWQNTTLRIPEIGLRRAVGASPGAVYSQIVWEQLLLSSLALVTGLVLLAQLPLTGALGDSLNWSVFAAAGVLSAGVIYLISLLCALYPGWRASRLSPTEALHYE</sequence>
<organism evidence="10 11">
    <name type="scientific">Zemynaea arenosa</name>
    <dbReference type="NCBI Taxonomy" id="2561931"/>
    <lineage>
        <taxon>Bacteria</taxon>
        <taxon>Pseudomonadati</taxon>
        <taxon>Pseudomonadota</taxon>
        <taxon>Betaproteobacteria</taxon>
        <taxon>Burkholderiales</taxon>
        <taxon>Oxalobacteraceae</taxon>
        <taxon>Telluria group</taxon>
        <taxon>Zemynaea</taxon>
    </lineage>
</organism>
<evidence type="ECO:0000259" key="9">
    <source>
        <dbReference type="Pfam" id="PF12704"/>
    </source>
</evidence>
<evidence type="ECO:0000256" key="4">
    <source>
        <dbReference type="ARBA" id="ARBA00022989"/>
    </source>
</evidence>
<comment type="caution">
    <text evidence="10">The sequence shown here is derived from an EMBL/GenBank/DDBJ whole genome shotgun (WGS) entry which is preliminary data.</text>
</comment>
<dbReference type="Pfam" id="PF12704">
    <property type="entry name" value="MacB_PCD"/>
    <property type="match status" value="1"/>
</dbReference>
<keyword evidence="3 7" id="KW-0812">Transmembrane</keyword>
<evidence type="ECO:0000256" key="1">
    <source>
        <dbReference type="ARBA" id="ARBA00004651"/>
    </source>
</evidence>
<evidence type="ECO:0000256" key="6">
    <source>
        <dbReference type="ARBA" id="ARBA00038076"/>
    </source>
</evidence>
<dbReference type="EMBL" id="SPVF01000260">
    <property type="protein sequence ID" value="TFW11448.1"/>
    <property type="molecule type" value="Genomic_DNA"/>
</dbReference>